<sequence length="367" mass="36969">MAPDAVQRDAQPGTSAAGPVRAADGPSEPSGSGGSARPAPGPSSLPDLGLRALRIGPALMLLIVVLAAAALSPVFFTTRNLGNVLSQTAVITILALAQLLVIVTRGIDLSVGSTLALSAVVGALVFGSVGSGPLVILAMLATGAAVGVVNGVVLVWGRLPHPFIMTLAMLSIARGLALWLSGGQPISGMPRLVQTIGGGAIGWLPYSAFLVAALALVTLVLTRSMVWGRWIFAVGGNPDAARRAAIPVKSVVVSVYVLSGLAAGVAAVINAGRLNGGSPTFGELAELDAIAAVVIGGASFHGGRGHVGNAIVGALMIGVIRNAMNLLDVDAFLQPIVIGVVIVLAVELDVLRGRLEERLRILQGAHS</sequence>
<protein>
    <submittedName>
        <fullName evidence="8">ABC transporter permease</fullName>
    </submittedName>
</protein>
<proteinExistence type="predicted"/>
<feature type="transmembrane region" description="Helical" evidence="7">
    <location>
        <begin position="331"/>
        <end position="351"/>
    </location>
</feature>
<gene>
    <name evidence="8" type="ORF">ACFQS1_32145</name>
</gene>
<evidence type="ECO:0000256" key="6">
    <source>
        <dbReference type="SAM" id="MobiDB-lite"/>
    </source>
</evidence>
<feature type="transmembrane region" description="Helical" evidence="7">
    <location>
        <begin position="135"/>
        <end position="156"/>
    </location>
</feature>
<organism evidence="8 9">
    <name type="scientific">Paractinoplanes rhizophilus</name>
    <dbReference type="NCBI Taxonomy" id="1416877"/>
    <lineage>
        <taxon>Bacteria</taxon>
        <taxon>Bacillati</taxon>
        <taxon>Actinomycetota</taxon>
        <taxon>Actinomycetes</taxon>
        <taxon>Micromonosporales</taxon>
        <taxon>Micromonosporaceae</taxon>
        <taxon>Paractinoplanes</taxon>
    </lineage>
</organism>
<evidence type="ECO:0000313" key="8">
    <source>
        <dbReference type="EMBL" id="MFC7278651.1"/>
    </source>
</evidence>
<evidence type="ECO:0000256" key="5">
    <source>
        <dbReference type="ARBA" id="ARBA00023136"/>
    </source>
</evidence>
<evidence type="ECO:0000256" key="7">
    <source>
        <dbReference type="SAM" id="Phobius"/>
    </source>
</evidence>
<keyword evidence="3 7" id="KW-0812">Transmembrane</keyword>
<evidence type="ECO:0000313" key="9">
    <source>
        <dbReference type="Proteomes" id="UP001596548"/>
    </source>
</evidence>
<evidence type="ECO:0000256" key="2">
    <source>
        <dbReference type="ARBA" id="ARBA00022475"/>
    </source>
</evidence>
<dbReference type="EMBL" id="JBHTBJ010000036">
    <property type="protein sequence ID" value="MFC7278651.1"/>
    <property type="molecule type" value="Genomic_DNA"/>
</dbReference>
<accession>A0ABW2I185</accession>
<feature type="region of interest" description="Disordered" evidence="6">
    <location>
        <begin position="1"/>
        <end position="42"/>
    </location>
</feature>
<feature type="transmembrane region" description="Helical" evidence="7">
    <location>
        <begin position="251"/>
        <end position="271"/>
    </location>
</feature>
<reference evidence="9" key="1">
    <citation type="journal article" date="2019" name="Int. J. Syst. Evol. Microbiol.">
        <title>The Global Catalogue of Microorganisms (GCM) 10K type strain sequencing project: providing services to taxonomists for standard genome sequencing and annotation.</title>
        <authorList>
            <consortium name="The Broad Institute Genomics Platform"/>
            <consortium name="The Broad Institute Genome Sequencing Center for Infectious Disease"/>
            <person name="Wu L."/>
            <person name="Ma J."/>
        </authorList>
    </citation>
    <scope>NUCLEOTIDE SEQUENCE [LARGE SCALE GENOMIC DNA]</scope>
    <source>
        <strain evidence="9">XZYJT-10</strain>
    </source>
</reference>
<keyword evidence="4 7" id="KW-1133">Transmembrane helix</keyword>
<dbReference type="CDD" id="cd06579">
    <property type="entry name" value="TM_PBP1_transp_AraH_like"/>
    <property type="match status" value="1"/>
</dbReference>
<feature type="compositionally biased region" description="Low complexity" evidence="6">
    <location>
        <begin position="22"/>
        <end position="42"/>
    </location>
</feature>
<feature type="transmembrane region" description="Helical" evidence="7">
    <location>
        <begin position="109"/>
        <end position="129"/>
    </location>
</feature>
<feature type="transmembrane region" description="Helical" evidence="7">
    <location>
        <begin position="163"/>
        <end position="180"/>
    </location>
</feature>
<evidence type="ECO:0000256" key="3">
    <source>
        <dbReference type="ARBA" id="ARBA00022692"/>
    </source>
</evidence>
<keyword evidence="9" id="KW-1185">Reference proteome</keyword>
<feature type="transmembrane region" description="Helical" evidence="7">
    <location>
        <begin position="84"/>
        <end position="102"/>
    </location>
</feature>
<keyword evidence="2" id="KW-1003">Cell membrane</keyword>
<feature type="transmembrane region" description="Helical" evidence="7">
    <location>
        <begin position="58"/>
        <end position="78"/>
    </location>
</feature>
<comment type="subcellular location">
    <subcellularLocation>
        <location evidence="1">Cell membrane</location>
        <topology evidence="1">Multi-pass membrane protein</topology>
    </subcellularLocation>
</comment>
<keyword evidence="5 7" id="KW-0472">Membrane</keyword>
<dbReference type="PANTHER" id="PTHR32196">
    <property type="entry name" value="ABC TRANSPORTER PERMEASE PROTEIN YPHD-RELATED-RELATED"/>
    <property type="match status" value="1"/>
</dbReference>
<dbReference type="Pfam" id="PF02653">
    <property type="entry name" value="BPD_transp_2"/>
    <property type="match status" value="1"/>
</dbReference>
<comment type="caution">
    <text evidence="8">The sequence shown here is derived from an EMBL/GenBank/DDBJ whole genome shotgun (WGS) entry which is preliminary data.</text>
</comment>
<feature type="transmembrane region" description="Helical" evidence="7">
    <location>
        <begin position="200"/>
        <end position="221"/>
    </location>
</feature>
<dbReference type="RefSeq" id="WP_378975696.1">
    <property type="nucleotide sequence ID" value="NZ_JBHTBJ010000036.1"/>
</dbReference>
<dbReference type="InterPro" id="IPR001851">
    <property type="entry name" value="ABC_transp_permease"/>
</dbReference>
<evidence type="ECO:0000256" key="1">
    <source>
        <dbReference type="ARBA" id="ARBA00004651"/>
    </source>
</evidence>
<evidence type="ECO:0000256" key="4">
    <source>
        <dbReference type="ARBA" id="ARBA00022989"/>
    </source>
</evidence>
<dbReference type="PANTHER" id="PTHR32196:SF72">
    <property type="entry name" value="RIBOSE IMPORT PERMEASE PROTEIN RBSC"/>
    <property type="match status" value="1"/>
</dbReference>
<dbReference type="Proteomes" id="UP001596548">
    <property type="component" value="Unassembled WGS sequence"/>
</dbReference>
<name>A0ABW2I185_9ACTN</name>